<sequence length="209" mass="21599">MNRRRAAVFAALLALTALPGCGIQKTDVVEAGGAATVIVGPIPEERIVLYFLGPDGKSMPVARDPRNPDPIPSSPSSSGGGEGAERVPVDEFGPGYEIDTDQLFGSRPGTDKILAMLLAGPRETETAAGITTALPPISAGAPHVSSDPNTAGAARRQFRLRAPFPVKELTEAAVRQLVCTTAYAEQSAGLVDVSVSGPDGNLPALRCDE</sequence>
<keyword evidence="2" id="KW-0732">Signal</keyword>
<reference evidence="3 4" key="1">
    <citation type="submission" date="2022-10" db="EMBL/GenBank/DDBJ databases">
        <title>The complete genomes of actinobacterial strains from the NBC collection.</title>
        <authorList>
            <person name="Joergensen T.S."/>
            <person name="Alvarez Arevalo M."/>
            <person name="Sterndorff E.B."/>
            <person name="Faurdal D."/>
            <person name="Vuksanovic O."/>
            <person name="Mourched A.-S."/>
            <person name="Charusanti P."/>
            <person name="Shaw S."/>
            <person name="Blin K."/>
            <person name="Weber T."/>
        </authorList>
    </citation>
    <scope>NUCLEOTIDE SEQUENCE [LARGE SCALE GENOMIC DNA]</scope>
    <source>
        <strain evidence="3 4">NBC_00123</strain>
    </source>
</reference>
<keyword evidence="4" id="KW-1185">Reference proteome</keyword>
<proteinExistence type="predicted"/>
<protein>
    <recommendedName>
        <fullName evidence="5">Lipoprotein</fullName>
    </recommendedName>
</protein>
<dbReference type="EMBL" id="CP108188">
    <property type="protein sequence ID" value="WTR72626.1"/>
    <property type="molecule type" value="Genomic_DNA"/>
</dbReference>
<organism evidence="3 4">
    <name type="scientific">Streptomyces zaomyceticus</name>
    <dbReference type="NCBI Taxonomy" id="68286"/>
    <lineage>
        <taxon>Bacteria</taxon>
        <taxon>Bacillati</taxon>
        <taxon>Actinomycetota</taxon>
        <taxon>Actinomycetes</taxon>
        <taxon>Kitasatosporales</taxon>
        <taxon>Streptomycetaceae</taxon>
        <taxon>Streptomyces</taxon>
    </lineage>
</organism>
<accession>A0ABZ1LGD0</accession>
<feature type="region of interest" description="Disordered" evidence="1">
    <location>
        <begin position="59"/>
        <end position="92"/>
    </location>
</feature>
<gene>
    <name evidence="3" type="ORF">OG814_26780</name>
</gene>
<name>A0ABZ1LGD0_9ACTN</name>
<dbReference type="RefSeq" id="WP_327161809.1">
    <property type="nucleotide sequence ID" value="NZ_CP108062.1"/>
</dbReference>
<evidence type="ECO:0000313" key="3">
    <source>
        <dbReference type="EMBL" id="WTR72626.1"/>
    </source>
</evidence>
<evidence type="ECO:0008006" key="5">
    <source>
        <dbReference type="Google" id="ProtNLM"/>
    </source>
</evidence>
<feature type="signal peptide" evidence="2">
    <location>
        <begin position="1"/>
        <end position="22"/>
    </location>
</feature>
<evidence type="ECO:0000256" key="2">
    <source>
        <dbReference type="SAM" id="SignalP"/>
    </source>
</evidence>
<evidence type="ECO:0000256" key="1">
    <source>
        <dbReference type="SAM" id="MobiDB-lite"/>
    </source>
</evidence>
<dbReference type="Proteomes" id="UP001622594">
    <property type="component" value="Chromosome"/>
</dbReference>
<feature type="chain" id="PRO_5047392607" description="Lipoprotein" evidence="2">
    <location>
        <begin position="23"/>
        <end position="209"/>
    </location>
</feature>
<evidence type="ECO:0000313" key="4">
    <source>
        <dbReference type="Proteomes" id="UP001622594"/>
    </source>
</evidence>